<dbReference type="InterPro" id="IPR013057">
    <property type="entry name" value="AA_transpt_TM"/>
</dbReference>
<dbReference type="PANTHER" id="PTHR22950">
    <property type="entry name" value="AMINO ACID TRANSPORTER"/>
    <property type="match status" value="1"/>
</dbReference>
<sequence length="143" mass="15769">MPYAVAQGGWLSLALFALVGAVCYYTGTLIERCMRADPAAITSYRDIGKFAFGSSCRRAIAFFMYVELYLVAISFLVLEGDNLEKLFPGTTIMDLLGYRLQGKQLFIALATAVVLPTTWLKNLGMLCWVDLGSDSVIAVYDRV</sequence>
<reference evidence="8 9" key="1">
    <citation type="submission" date="2016-09" db="EMBL/GenBank/DDBJ databases">
        <title>The draft genome of Dichanthelium oligosanthes: A C3 panicoid grass species.</title>
        <authorList>
            <person name="Studer A.J."/>
            <person name="Schnable J.C."/>
            <person name="Brutnell T.P."/>
        </authorList>
    </citation>
    <scope>NUCLEOTIDE SEQUENCE [LARGE SCALE GENOMIC DNA]</scope>
    <source>
        <strain evidence="9">cv. Kellogg 1175</strain>
        <tissue evidence="8">Leaf</tissue>
    </source>
</reference>
<evidence type="ECO:0000256" key="4">
    <source>
        <dbReference type="ARBA" id="ARBA00022989"/>
    </source>
</evidence>
<dbReference type="EMBL" id="LWDX02039563">
    <property type="protein sequence ID" value="OEL24507.1"/>
    <property type="molecule type" value="Genomic_DNA"/>
</dbReference>
<feature type="transmembrane region" description="Helical" evidence="6">
    <location>
        <begin position="59"/>
        <end position="78"/>
    </location>
</feature>
<feature type="domain" description="Amino acid transporter transmembrane" evidence="7">
    <location>
        <begin position="1"/>
        <end position="138"/>
    </location>
</feature>
<dbReference type="GO" id="GO:0005774">
    <property type="term" value="C:vacuolar membrane"/>
    <property type="evidence" value="ECO:0007669"/>
    <property type="project" value="TreeGrafter"/>
</dbReference>
<name>A0A1E5VHC0_9POAL</name>
<gene>
    <name evidence="8" type="ORF">BAE44_0014475</name>
</gene>
<organism evidence="8 9">
    <name type="scientific">Dichanthelium oligosanthes</name>
    <dbReference type="NCBI Taxonomy" id="888268"/>
    <lineage>
        <taxon>Eukaryota</taxon>
        <taxon>Viridiplantae</taxon>
        <taxon>Streptophyta</taxon>
        <taxon>Embryophyta</taxon>
        <taxon>Tracheophyta</taxon>
        <taxon>Spermatophyta</taxon>
        <taxon>Magnoliopsida</taxon>
        <taxon>Liliopsida</taxon>
        <taxon>Poales</taxon>
        <taxon>Poaceae</taxon>
        <taxon>PACMAD clade</taxon>
        <taxon>Panicoideae</taxon>
        <taxon>Panicodae</taxon>
        <taxon>Paniceae</taxon>
        <taxon>Dichantheliinae</taxon>
        <taxon>Dichanthelium</taxon>
    </lineage>
</organism>
<evidence type="ECO:0000313" key="8">
    <source>
        <dbReference type="EMBL" id="OEL24507.1"/>
    </source>
</evidence>
<dbReference type="OrthoDB" id="655540at2759"/>
<evidence type="ECO:0000259" key="7">
    <source>
        <dbReference type="Pfam" id="PF01490"/>
    </source>
</evidence>
<evidence type="ECO:0000256" key="3">
    <source>
        <dbReference type="ARBA" id="ARBA00022970"/>
    </source>
</evidence>
<evidence type="ECO:0000256" key="2">
    <source>
        <dbReference type="ARBA" id="ARBA00022692"/>
    </source>
</evidence>
<dbReference type="PANTHER" id="PTHR22950:SF698">
    <property type="entry name" value="AMINO ACID TRANSPORTER TRANSMEMBRANE DOMAIN-CONTAINING PROTEIN"/>
    <property type="match status" value="1"/>
</dbReference>
<keyword evidence="2 6" id="KW-0812">Transmembrane</keyword>
<dbReference type="Pfam" id="PF01490">
    <property type="entry name" value="Aa_trans"/>
    <property type="match status" value="1"/>
</dbReference>
<feature type="transmembrane region" description="Helical" evidence="6">
    <location>
        <begin position="98"/>
        <end position="115"/>
    </location>
</feature>
<evidence type="ECO:0000256" key="5">
    <source>
        <dbReference type="ARBA" id="ARBA00023136"/>
    </source>
</evidence>
<accession>A0A1E5VHC0</accession>
<dbReference type="AlphaFoldDB" id="A0A1E5VHC0"/>
<evidence type="ECO:0000256" key="1">
    <source>
        <dbReference type="ARBA" id="ARBA00004141"/>
    </source>
</evidence>
<keyword evidence="3" id="KW-0813">Transport</keyword>
<keyword evidence="9" id="KW-1185">Reference proteome</keyword>
<keyword evidence="5 6" id="KW-0472">Membrane</keyword>
<dbReference type="STRING" id="888268.A0A1E5VHC0"/>
<proteinExistence type="predicted"/>
<dbReference type="Proteomes" id="UP000095767">
    <property type="component" value="Unassembled WGS sequence"/>
</dbReference>
<feature type="transmembrane region" description="Helical" evidence="6">
    <location>
        <begin position="6"/>
        <end position="25"/>
    </location>
</feature>
<evidence type="ECO:0000256" key="6">
    <source>
        <dbReference type="SAM" id="Phobius"/>
    </source>
</evidence>
<keyword evidence="4 6" id="KW-1133">Transmembrane helix</keyword>
<dbReference type="GO" id="GO:0015179">
    <property type="term" value="F:L-amino acid transmembrane transporter activity"/>
    <property type="evidence" value="ECO:0007669"/>
    <property type="project" value="TreeGrafter"/>
</dbReference>
<comment type="caution">
    <text evidence="8">The sequence shown here is derived from an EMBL/GenBank/DDBJ whole genome shotgun (WGS) entry which is preliminary data.</text>
</comment>
<keyword evidence="3" id="KW-0029">Amino-acid transport</keyword>
<comment type="subcellular location">
    <subcellularLocation>
        <location evidence="1">Membrane</location>
        <topology evidence="1">Multi-pass membrane protein</topology>
    </subcellularLocation>
</comment>
<evidence type="ECO:0000313" key="9">
    <source>
        <dbReference type="Proteomes" id="UP000095767"/>
    </source>
</evidence>
<protein>
    <recommendedName>
        <fullName evidence="7">Amino acid transporter transmembrane domain-containing protein</fullName>
    </recommendedName>
</protein>